<gene>
    <name evidence="18" type="primary">glnL_2</name>
    <name evidence="18" type="ORF">GJW-30_1_02996</name>
</gene>
<evidence type="ECO:0000313" key="19">
    <source>
        <dbReference type="Proteomes" id="UP000236884"/>
    </source>
</evidence>
<dbReference type="InterPro" id="IPR005467">
    <property type="entry name" value="His_kinase_dom"/>
</dbReference>
<dbReference type="InterPro" id="IPR004358">
    <property type="entry name" value="Sig_transdc_His_kin-like_C"/>
</dbReference>
<dbReference type="Gene3D" id="1.10.287.130">
    <property type="match status" value="1"/>
</dbReference>
<keyword evidence="11 15" id="KW-1133">Transmembrane helix</keyword>
<dbReference type="CDD" id="cd00082">
    <property type="entry name" value="HisKA"/>
    <property type="match status" value="1"/>
</dbReference>
<dbReference type="Proteomes" id="UP000236884">
    <property type="component" value="Chromosome"/>
</dbReference>
<dbReference type="OrthoDB" id="9776727at2"/>
<evidence type="ECO:0000313" key="18">
    <source>
        <dbReference type="EMBL" id="BAT60453.1"/>
    </source>
</evidence>
<evidence type="ECO:0000256" key="9">
    <source>
        <dbReference type="ARBA" id="ARBA00022777"/>
    </source>
</evidence>
<dbReference type="InterPro" id="IPR013767">
    <property type="entry name" value="PAS_fold"/>
</dbReference>
<keyword evidence="10" id="KW-0067">ATP-binding</keyword>
<feature type="domain" description="HAMP" evidence="17">
    <location>
        <begin position="322"/>
        <end position="375"/>
    </location>
</feature>
<evidence type="ECO:0000256" key="15">
    <source>
        <dbReference type="SAM" id="Phobius"/>
    </source>
</evidence>
<dbReference type="RefSeq" id="WP_096356667.1">
    <property type="nucleotide sequence ID" value="NZ_AP014946.1"/>
</dbReference>
<dbReference type="PROSITE" id="PS50109">
    <property type="entry name" value="HIS_KIN"/>
    <property type="match status" value="1"/>
</dbReference>
<dbReference type="Pfam" id="PF00989">
    <property type="entry name" value="PAS"/>
    <property type="match status" value="1"/>
</dbReference>
<dbReference type="InterPro" id="IPR017232">
    <property type="entry name" value="NtrY"/>
</dbReference>
<organism evidence="18 19">
    <name type="scientific">Variibacter gotjawalensis</name>
    <dbReference type="NCBI Taxonomy" id="1333996"/>
    <lineage>
        <taxon>Bacteria</taxon>
        <taxon>Pseudomonadati</taxon>
        <taxon>Pseudomonadota</taxon>
        <taxon>Alphaproteobacteria</taxon>
        <taxon>Hyphomicrobiales</taxon>
        <taxon>Nitrobacteraceae</taxon>
        <taxon>Variibacter</taxon>
    </lineage>
</organism>
<dbReference type="GO" id="GO:0005524">
    <property type="term" value="F:ATP binding"/>
    <property type="evidence" value="ECO:0007669"/>
    <property type="project" value="UniProtKB-KW"/>
</dbReference>
<evidence type="ECO:0000256" key="4">
    <source>
        <dbReference type="ARBA" id="ARBA00022475"/>
    </source>
</evidence>
<evidence type="ECO:0000256" key="12">
    <source>
        <dbReference type="ARBA" id="ARBA00023012"/>
    </source>
</evidence>
<dbReference type="Gene3D" id="3.30.565.10">
    <property type="entry name" value="Histidine kinase-like ATPase, C-terminal domain"/>
    <property type="match status" value="1"/>
</dbReference>
<dbReference type="AlphaFoldDB" id="A0A0S3PWZ3"/>
<dbReference type="PROSITE" id="PS50885">
    <property type="entry name" value="HAMP"/>
    <property type="match status" value="1"/>
</dbReference>
<feature type="transmembrane region" description="Helical" evidence="15">
    <location>
        <begin position="100"/>
        <end position="123"/>
    </location>
</feature>
<dbReference type="InterPro" id="IPR003660">
    <property type="entry name" value="HAMP_dom"/>
</dbReference>
<keyword evidence="12" id="KW-0902">Two-component regulatory system</keyword>
<evidence type="ECO:0000256" key="1">
    <source>
        <dbReference type="ARBA" id="ARBA00000085"/>
    </source>
</evidence>
<dbReference type="SUPFAM" id="SSF158472">
    <property type="entry name" value="HAMP domain-like"/>
    <property type="match status" value="1"/>
</dbReference>
<feature type="domain" description="Histidine kinase" evidence="16">
    <location>
        <begin position="512"/>
        <end position="734"/>
    </location>
</feature>
<dbReference type="EC" id="2.7.13.3" evidence="3"/>
<accession>A0A0S3PWZ3</accession>
<evidence type="ECO:0000256" key="2">
    <source>
        <dbReference type="ARBA" id="ARBA00004651"/>
    </source>
</evidence>
<dbReference type="Pfam" id="PF00672">
    <property type="entry name" value="HAMP"/>
    <property type="match status" value="1"/>
</dbReference>
<keyword evidence="4" id="KW-1003">Cell membrane</keyword>
<keyword evidence="19" id="KW-1185">Reference proteome</keyword>
<dbReference type="Pfam" id="PF00512">
    <property type="entry name" value="HisKA"/>
    <property type="match status" value="1"/>
</dbReference>
<dbReference type="CDD" id="cd06225">
    <property type="entry name" value="HAMP"/>
    <property type="match status" value="1"/>
</dbReference>
<dbReference type="SMART" id="SM00387">
    <property type="entry name" value="HATPase_c"/>
    <property type="match status" value="1"/>
</dbReference>
<dbReference type="FunFam" id="1.10.287.130:FF:000107">
    <property type="entry name" value="Sensor histidine kinase YycG"/>
    <property type="match status" value="1"/>
</dbReference>
<evidence type="ECO:0000256" key="14">
    <source>
        <dbReference type="SAM" id="MobiDB-lite"/>
    </source>
</evidence>
<name>A0A0S3PWZ3_9BRAD</name>
<dbReference type="EMBL" id="AP014946">
    <property type="protein sequence ID" value="BAT60453.1"/>
    <property type="molecule type" value="Genomic_DNA"/>
</dbReference>
<dbReference type="SUPFAM" id="SSF47384">
    <property type="entry name" value="Homodimeric domain of signal transducing histidine kinase"/>
    <property type="match status" value="1"/>
</dbReference>
<dbReference type="InterPro" id="IPR045671">
    <property type="entry name" value="NtrY-like_N"/>
</dbReference>
<proteinExistence type="predicted"/>
<comment type="catalytic activity">
    <reaction evidence="1">
        <text>ATP + protein L-histidine = ADP + protein N-phospho-L-histidine.</text>
        <dbReference type="EC" id="2.7.13.3"/>
    </reaction>
</comment>
<evidence type="ECO:0000256" key="3">
    <source>
        <dbReference type="ARBA" id="ARBA00012438"/>
    </source>
</evidence>
<protein>
    <recommendedName>
        <fullName evidence="3">histidine kinase</fullName>
        <ecNumber evidence="3">2.7.13.3</ecNumber>
    </recommendedName>
</protein>
<dbReference type="GO" id="GO:0006355">
    <property type="term" value="P:regulation of DNA-templated transcription"/>
    <property type="evidence" value="ECO:0007669"/>
    <property type="project" value="InterPro"/>
</dbReference>
<dbReference type="SUPFAM" id="SSF55874">
    <property type="entry name" value="ATPase domain of HSP90 chaperone/DNA topoisomerase II/histidine kinase"/>
    <property type="match status" value="1"/>
</dbReference>
<keyword evidence="13 15" id="KW-0472">Membrane</keyword>
<evidence type="ECO:0000256" key="7">
    <source>
        <dbReference type="ARBA" id="ARBA00022692"/>
    </source>
</evidence>
<comment type="subcellular location">
    <subcellularLocation>
        <location evidence="2">Cell membrane</location>
        <topology evidence="2">Multi-pass membrane protein</topology>
    </subcellularLocation>
</comment>
<dbReference type="Pfam" id="PF19312">
    <property type="entry name" value="NtrY_N"/>
    <property type="match status" value="1"/>
</dbReference>
<evidence type="ECO:0000256" key="8">
    <source>
        <dbReference type="ARBA" id="ARBA00022741"/>
    </source>
</evidence>
<keyword evidence="9" id="KW-0418">Kinase</keyword>
<dbReference type="NCBIfam" id="TIGR00229">
    <property type="entry name" value="sensory_box"/>
    <property type="match status" value="1"/>
</dbReference>
<feature type="transmembrane region" description="Helical" evidence="15">
    <location>
        <begin position="57"/>
        <end position="80"/>
    </location>
</feature>
<dbReference type="InterPro" id="IPR003594">
    <property type="entry name" value="HATPase_dom"/>
</dbReference>
<keyword evidence="7 15" id="KW-0812">Transmembrane</keyword>
<dbReference type="GO" id="GO:0000155">
    <property type="term" value="F:phosphorelay sensor kinase activity"/>
    <property type="evidence" value="ECO:0007669"/>
    <property type="project" value="InterPro"/>
</dbReference>
<dbReference type="SMART" id="SM00304">
    <property type="entry name" value="HAMP"/>
    <property type="match status" value="1"/>
</dbReference>
<evidence type="ECO:0000259" key="16">
    <source>
        <dbReference type="PROSITE" id="PS50109"/>
    </source>
</evidence>
<dbReference type="InterPro" id="IPR000014">
    <property type="entry name" value="PAS"/>
</dbReference>
<dbReference type="SMART" id="SM00388">
    <property type="entry name" value="HisKA"/>
    <property type="match status" value="1"/>
</dbReference>
<feature type="transmembrane region" description="Helical" evidence="15">
    <location>
        <begin position="21"/>
        <end position="45"/>
    </location>
</feature>
<reference evidence="18 19" key="1">
    <citation type="submission" date="2015-08" db="EMBL/GenBank/DDBJ databases">
        <title>Investigation of the bacterial diversity of lava forest soil.</title>
        <authorList>
            <person name="Lee J.S."/>
        </authorList>
    </citation>
    <scope>NUCLEOTIDE SEQUENCE [LARGE SCALE GENOMIC DNA]</scope>
    <source>
        <strain evidence="18 19">GJW-30</strain>
    </source>
</reference>
<dbReference type="Gene3D" id="6.10.340.10">
    <property type="match status" value="1"/>
</dbReference>
<evidence type="ECO:0000259" key="17">
    <source>
        <dbReference type="PROSITE" id="PS50885"/>
    </source>
</evidence>
<keyword evidence="6 18" id="KW-0808">Transferase</keyword>
<dbReference type="KEGG" id="vgo:GJW-30_1_02996"/>
<dbReference type="CDD" id="cd00130">
    <property type="entry name" value="PAS"/>
    <property type="match status" value="1"/>
</dbReference>
<dbReference type="Gene3D" id="3.30.450.20">
    <property type="entry name" value="PAS domain"/>
    <property type="match status" value="1"/>
</dbReference>
<evidence type="ECO:0000256" key="11">
    <source>
        <dbReference type="ARBA" id="ARBA00022989"/>
    </source>
</evidence>
<dbReference type="PIRSF" id="PIRSF037532">
    <property type="entry name" value="STHK_NtrY"/>
    <property type="match status" value="1"/>
</dbReference>
<dbReference type="InterPro" id="IPR036890">
    <property type="entry name" value="HATPase_C_sf"/>
</dbReference>
<dbReference type="PANTHER" id="PTHR43065">
    <property type="entry name" value="SENSOR HISTIDINE KINASE"/>
    <property type="match status" value="1"/>
</dbReference>
<keyword evidence="5" id="KW-0597">Phosphoprotein</keyword>
<dbReference type="Pfam" id="PF02518">
    <property type="entry name" value="HATPase_c"/>
    <property type="match status" value="1"/>
</dbReference>
<feature type="region of interest" description="Disordered" evidence="14">
    <location>
        <begin position="736"/>
        <end position="755"/>
    </location>
</feature>
<feature type="transmembrane region" description="Helical" evidence="15">
    <location>
        <begin position="300"/>
        <end position="321"/>
    </location>
</feature>
<dbReference type="InterPro" id="IPR003661">
    <property type="entry name" value="HisK_dim/P_dom"/>
</dbReference>
<sequence>MAAVEEIPQTEMERAVPAPRLGTRFLGPAAITLALLSALVTFLVLTNLTPIAPTHDVVVSVLIANAVAALLLLSIITWEIAKIVQARRHGQAGSRLHVRIVALFSIIAALPAVLVAIVASITLDRGLDQWFSTRTRAIIANSITVAEAYVREHAEMIRSDIVATAFDAGRAKPLFDQDRERFKQFLAAQSQYRGLQIVALFDTNGKILESFGLPDGRQLPLPPKQALEAITTTEPRIALVPDSGEVASVIRLHGYENTYLYVARPLAPKVLEQLRQTQLAVAEYEGLEARRPGVQVAFGLMYTVIALILLLSSAWLGLNFANRLVTPIRRLIGAANLVSTGNLFVQVPVRRSEGDLANLGETFNKMTQELRSQRDDLVSARDTMDSRRRFTEAVLAGASAGVIGLDAAERITILNRSAEKILGKPEAEALNVRLVDLMPELEPLLTAARSGGQRMAQGQLAIARDSRERNLSVRVTTEQAPGEEHGYVVTLDDITDLVMAQRSTAWADIARRIAHEIKNPLTPIQLSAERLKRKYGKVIVEDKAVFEQCTDTIVRQVDDIKRMVDEFSRFARMPKPVMGNDDVADTVRQVVFLQQVANPDIDFEYTIDEDPMLARFDRRLISQGLTNIVKNATEAVAAVPTEELGKGLIKVTVKRDGEDIVIDVIDNGIGLPKENRNRLLEPYVTTREKGTGLGLAIVERILEEHGGRIELNDSPEVAKGGRGAWMRLQFSDSKAAANVAPAQDSKEPQGAQHGG</sequence>
<dbReference type="InterPro" id="IPR036097">
    <property type="entry name" value="HisK_dim/P_sf"/>
</dbReference>
<dbReference type="InterPro" id="IPR035965">
    <property type="entry name" value="PAS-like_dom_sf"/>
</dbReference>
<evidence type="ECO:0000256" key="5">
    <source>
        <dbReference type="ARBA" id="ARBA00022553"/>
    </source>
</evidence>
<keyword evidence="8" id="KW-0547">Nucleotide-binding</keyword>
<evidence type="ECO:0000256" key="10">
    <source>
        <dbReference type="ARBA" id="ARBA00022840"/>
    </source>
</evidence>
<dbReference type="GO" id="GO:0005886">
    <property type="term" value="C:plasma membrane"/>
    <property type="evidence" value="ECO:0007669"/>
    <property type="project" value="UniProtKB-SubCell"/>
</dbReference>
<dbReference type="SUPFAM" id="SSF55785">
    <property type="entry name" value="PYP-like sensor domain (PAS domain)"/>
    <property type="match status" value="1"/>
</dbReference>
<dbReference type="PRINTS" id="PR00344">
    <property type="entry name" value="BCTRLSENSOR"/>
</dbReference>
<dbReference type="PANTHER" id="PTHR43065:SF10">
    <property type="entry name" value="PEROXIDE STRESS-ACTIVATED HISTIDINE KINASE MAK3"/>
    <property type="match status" value="1"/>
</dbReference>
<evidence type="ECO:0000256" key="6">
    <source>
        <dbReference type="ARBA" id="ARBA00022679"/>
    </source>
</evidence>
<evidence type="ECO:0000256" key="13">
    <source>
        <dbReference type="ARBA" id="ARBA00023136"/>
    </source>
</evidence>